<dbReference type="AlphaFoldDB" id="A0AAX2ZHW2"/>
<keyword evidence="4" id="KW-0472">Membrane</keyword>
<keyword evidence="2" id="KW-0812">Transmembrane</keyword>
<gene>
    <name evidence="6" type="ORF">JW646_04675</name>
</gene>
<reference evidence="6 7" key="1">
    <citation type="journal article" date="2023" name="Int. J. Syst. Evol. Microbiol.">
        <title>Terrisporobacter hibernicus sp. nov., isolated from bovine faeces in Northern Ireland.</title>
        <authorList>
            <person name="Mitchell M."/>
            <person name="Nguyen S.V."/>
            <person name="Connor M."/>
            <person name="Fairley D.J."/>
            <person name="Donoghue O."/>
            <person name="Marshall H."/>
            <person name="Koolman L."/>
            <person name="McMullan G."/>
            <person name="Schaffer K.E."/>
            <person name="McGrath J.W."/>
            <person name="Fanning S."/>
        </authorList>
    </citation>
    <scope>NUCLEOTIDE SEQUENCE [LARGE SCALE GENOMIC DNA]</scope>
    <source>
        <strain evidence="6 7">MCA3</strain>
    </source>
</reference>
<feature type="domain" description="DUF1232" evidence="5">
    <location>
        <begin position="62"/>
        <end position="95"/>
    </location>
</feature>
<dbReference type="KEGG" id="tem:JW646_04675"/>
<evidence type="ECO:0000256" key="4">
    <source>
        <dbReference type="ARBA" id="ARBA00023136"/>
    </source>
</evidence>
<keyword evidence="3" id="KW-1133">Transmembrane helix</keyword>
<dbReference type="EMBL" id="CP081135">
    <property type="protein sequence ID" value="UEL48752.1"/>
    <property type="molecule type" value="Genomic_DNA"/>
</dbReference>
<evidence type="ECO:0000259" key="5">
    <source>
        <dbReference type="Pfam" id="PF06803"/>
    </source>
</evidence>
<proteinExistence type="predicted"/>
<evidence type="ECO:0000313" key="6">
    <source>
        <dbReference type="EMBL" id="UEL48752.1"/>
    </source>
</evidence>
<dbReference type="GO" id="GO:0012505">
    <property type="term" value="C:endomembrane system"/>
    <property type="evidence" value="ECO:0007669"/>
    <property type="project" value="UniProtKB-SubCell"/>
</dbReference>
<evidence type="ECO:0000256" key="1">
    <source>
        <dbReference type="ARBA" id="ARBA00004127"/>
    </source>
</evidence>
<sequence>MNINEDVIFTKDIVSKYENKHDEKGFWEKIKKVGTKIGVTPIYLVFLLYHSLMSKSISIAAKAPIAGALGYFISLVDIVPDLTPVIGYCDDMSIVVGSLGVIATQITEEIRWEAKNSTKKIFPNITDEEFIIIDKMYNKSAQVVNDAKNMKENKHNIRTKSKK</sequence>
<evidence type="ECO:0000256" key="3">
    <source>
        <dbReference type="ARBA" id="ARBA00022989"/>
    </source>
</evidence>
<organism evidence="6 7">
    <name type="scientific">Terrisporobacter hibernicus</name>
    <dbReference type="NCBI Taxonomy" id="2813371"/>
    <lineage>
        <taxon>Bacteria</taxon>
        <taxon>Bacillati</taxon>
        <taxon>Bacillota</taxon>
        <taxon>Clostridia</taxon>
        <taxon>Peptostreptococcales</taxon>
        <taxon>Peptostreptococcaceae</taxon>
        <taxon>Terrisporobacter</taxon>
    </lineage>
</organism>
<name>A0AAX2ZHW2_9FIRM</name>
<evidence type="ECO:0000313" key="7">
    <source>
        <dbReference type="Proteomes" id="UP001198983"/>
    </source>
</evidence>
<keyword evidence="7" id="KW-1185">Reference proteome</keyword>
<dbReference type="Pfam" id="PF06803">
    <property type="entry name" value="DUF1232"/>
    <property type="match status" value="1"/>
</dbReference>
<evidence type="ECO:0000256" key="2">
    <source>
        <dbReference type="ARBA" id="ARBA00022692"/>
    </source>
</evidence>
<protein>
    <submittedName>
        <fullName evidence="6">DUF1232 domain-containing protein</fullName>
    </submittedName>
</protein>
<dbReference type="Proteomes" id="UP001198983">
    <property type="component" value="Chromosome"/>
</dbReference>
<comment type="subcellular location">
    <subcellularLocation>
        <location evidence="1">Endomembrane system</location>
        <topology evidence="1">Multi-pass membrane protein</topology>
    </subcellularLocation>
</comment>
<dbReference type="RefSeq" id="WP_228416772.1">
    <property type="nucleotide sequence ID" value="NZ_CP081135.1"/>
</dbReference>
<dbReference type="InterPro" id="IPR010652">
    <property type="entry name" value="DUF1232"/>
</dbReference>
<accession>A0AAX2ZHW2</accession>